<dbReference type="Gene3D" id="2.60.40.10">
    <property type="entry name" value="Immunoglobulins"/>
    <property type="match status" value="1"/>
</dbReference>
<feature type="transmembrane region" description="Helical" evidence="5">
    <location>
        <begin position="191"/>
        <end position="209"/>
    </location>
</feature>
<proteinExistence type="predicted"/>
<feature type="region of interest" description="Disordered" evidence="4">
    <location>
        <begin position="287"/>
        <end position="324"/>
    </location>
</feature>
<comment type="subcellular location">
    <subcellularLocation>
        <location evidence="1">Membrane</location>
    </subcellularLocation>
</comment>
<evidence type="ECO:0000313" key="9">
    <source>
        <dbReference type="Proteomes" id="UP001331515"/>
    </source>
</evidence>
<feature type="compositionally biased region" description="Polar residues" evidence="4">
    <location>
        <begin position="297"/>
        <end position="308"/>
    </location>
</feature>
<feature type="region of interest" description="Disordered" evidence="4">
    <location>
        <begin position="142"/>
        <end position="185"/>
    </location>
</feature>
<comment type="caution">
    <text evidence="8">The sequence shown here is derived from an EMBL/GenBank/DDBJ whole genome shotgun (WGS) entry which is preliminary data.</text>
</comment>
<keyword evidence="6" id="KW-0732">Signal</keyword>
<evidence type="ECO:0000313" key="8">
    <source>
        <dbReference type="EMBL" id="KAK5921590.1"/>
    </source>
</evidence>
<evidence type="ECO:0000256" key="1">
    <source>
        <dbReference type="ARBA" id="ARBA00004370"/>
    </source>
</evidence>
<dbReference type="GO" id="GO:0005886">
    <property type="term" value="C:plasma membrane"/>
    <property type="evidence" value="ECO:0007669"/>
    <property type="project" value="TreeGrafter"/>
</dbReference>
<dbReference type="GO" id="GO:0004888">
    <property type="term" value="F:transmembrane signaling receptor activity"/>
    <property type="evidence" value="ECO:0007669"/>
    <property type="project" value="TreeGrafter"/>
</dbReference>
<dbReference type="EMBL" id="JAURVH010001522">
    <property type="protein sequence ID" value="KAK5921590.1"/>
    <property type="molecule type" value="Genomic_DNA"/>
</dbReference>
<feature type="chain" id="PRO_5042839016" description="Immunoglobulin V-set domain-containing protein" evidence="6">
    <location>
        <begin position="21"/>
        <end position="324"/>
    </location>
</feature>
<feature type="signal peptide" evidence="6">
    <location>
        <begin position="1"/>
        <end position="20"/>
    </location>
</feature>
<dbReference type="Proteomes" id="UP001331515">
    <property type="component" value="Unassembled WGS sequence"/>
</dbReference>
<evidence type="ECO:0000256" key="4">
    <source>
        <dbReference type="SAM" id="MobiDB-lite"/>
    </source>
</evidence>
<dbReference type="AlphaFoldDB" id="A0AAN8DGT1"/>
<feature type="domain" description="Immunoglobulin V-set" evidence="7">
    <location>
        <begin position="31"/>
        <end position="116"/>
    </location>
</feature>
<protein>
    <recommendedName>
        <fullName evidence="7">Immunoglobulin V-set domain-containing protein</fullName>
    </recommendedName>
</protein>
<dbReference type="SUPFAM" id="SSF48726">
    <property type="entry name" value="Immunoglobulin"/>
    <property type="match status" value="1"/>
</dbReference>
<feature type="compositionally biased region" description="Low complexity" evidence="4">
    <location>
        <begin position="152"/>
        <end position="164"/>
    </location>
</feature>
<keyword evidence="2 5" id="KW-0812">Transmembrane</keyword>
<dbReference type="Pfam" id="PF07686">
    <property type="entry name" value="V-set"/>
    <property type="match status" value="1"/>
</dbReference>
<organism evidence="8 9">
    <name type="scientific">Champsocephalus gunnari</name>
    <name type="common">Mackerel icefish</name>
    <dbReference type="NCBI Taxonomy" id="52237"/>
    <lineage>
        <taxon>Eukaryota</taxon>
        <taxon>Metazoa</taxon>
        <taxon>Chordata</taxon>
        <taxon>Craniata</taxon>
        <taxon>Vertebrata</taxon>
        <taxon>Euteleostomi</taxon>
        <taxon>Actinopterygii</taxon>
        <taxon>Neopterygii</taxon>
        <taxon>Teleostei</taxon>
        <taxon>Neoteleostei</taxon>
        <taxon>Acanthomorphata</taxon>
        <taxon>Eupercaria</taxon>
        <taxon>Perciformes</taxon>
        <taxon>Notothenioidei</taxon>
        <taxon>Channichthyidae</taxon>
        <taxon>Champsocephalus</taxon>
    </lineage>
</organism>
<accession>A0AAN8DGT1</accession>
<gene>
    <name evidence="8" type="ORF">CgunFtcFv8_018944</name>
</gene>
<evidence type="ECO:0000256" key="3">
    <source>
        <dbReference type="ARBA" id="ARBA00023136"/>
    </source>
</evidence>
<evidence type="ECO:0000256" key="5">
    <source>
        <dbReference type="SAM" id="Phobius"/>
    </source>
</evidence>
<dbReference type="InterPro" id="IPR050671">
    <property type="entry name" value="CD300_family_receptors"/>
</dbReference>
<name>A0AAN8DGT1_CHAGU</name>
<reference evidence="8 9" key="1">
    <citation type="journal article" date="2023" name="Mol. Biol. Evol.">
        <title>Genomics of Secondarily Temperate Adaptation in the Only Non-Antarctic Icefish.</title>
        <authorList>
            <person name="Rivera-Colon A.G."/>
            <person name="Rayamajhi N."/>
            <person name="Minhas B.F."/>
            <person name="Madrigal G."/>
            <person name="Bilyk K.T."/>
            <person name="Yoon V."/>
            <person name="Hune M."/>
            <person name="Gregory S."/>
            <person name="Cheng C.H.C."/>
            <person name="Catchen J.M."/>
        </authorList>
    </citation>
    <scope>NUCLEOTIDE SEQUENCE [LARGE SCALE GENOMIC DNA]</scope>
    <source>
        <tissue evidence="8">White muscle</tissue>
    </source>
</reference>
<evidence type="ECO:0000259" key="7">
    <source>
        <dbReference type="Pfam" id="PF07686"/>
    </source>
</evidence>
<dbReference type="InterPro" id="IPR013783">
    <property type="entry name" value="Ig-like_fold"/>
</dbReference>
<sequence>MIFIIFTMTNIFAYSCLLSALSFGEMKILNIRGSVGERVRFKCSDWNNVFGVRSNDKYFCRSPCTKDKHVIIKAASGKTTRGNRMEIFNTGNNLFVTFTNLKKSDANIYYCGVKRNGLDPWIKVVLKVADAASYGPTPETVDTITTLPPAVSNSSTLPSNSSDNITDVSASNTTTTTTTPPATQEAGSKPYLIIGVILLITLPMVLLKVMSKKMMKQRKVVATAVMPLEDAQEEAEYDEIRREEATDPDSLYANNSFLQDIGSAAARCETDSRGPCAESRDNVLYSVAQLPKDQMKPTGQSQPNQSGSAEDDSFYDLAQVPQAP</sequence>
<dbReference type="PANTHER" id="PTHR11860:SF87">
    <property type="entry name" value="CMRF35-LIKE MOLECULE 8"/>
    <property type="match status" value="1"/>
</dbReference>
<evidence type="ECO:0000256" key="6">
    <source>
        <dbReference type="SAM" id="SignalP"/>
    </source>
</evidence>
<dbReference type="InterPro" id="IPR013106">
    <property type="entry name" value="Ig_V-set"/>
</dbReference>
<dbReference type="InterPro" id="IPR036179">
    <property type="entry name" value="Ig-like_dom_sf"/>
</dbReference>
<keyword evidence="9" id="KW-1185">Reference proteome</keyword>
<evidence type="ECO:0000256" key="2">
    <source>
        <dbReference type="ARBA" id="ARBA00022692"/>
    </source>
</evidence>
<keyword evidence="3 5" id="KW-0472">Membrane</keyword>
<dbReference type="PANTHER" id="PTHR11860">
    <property type="entry name" value="POLYMERIC-IMMUNOGLOBULIN RECEPTOR"/>
    <property type="match status" value="1"/>
</dbReference>
<keyword evidence="5" id="KW-1133">Transmembrane helix</keyword>